<accession>A0AAD5VQ61</accession>
<gene>
    <name evidence="1" type="ORF">NP233_g6911</name>
</gene>
<dbReference type="Pfam" id="PF10294">
    <property type="entry name" value="Methyltransf_16"/>
    <property type="match status" value="1"/>
</dbReference>
<dbReference type="Proteomes" id="UP001213000">
    <property type="component" value="Unassembled WGS sequence"/>
</dbReference>
<keyword evidence="2" id="KW-1185">Reference proteome</keyword>
<evidence type="ECO:0000313" key="2">
    <source>
        <dbReference type="Proteomes" id="UP001213000"/>
    </source>
</evidence>
<dbReference type="GO" id="GO:0008757">
    <property type="term" value="F:S-adenosylmethionine-dependent methyltransferase activity"/>
    <property type="evidence" value="ECO:0007669"/>
    <property type="project" value="UniProtKB-ARBA"/>
</dbReference>
<reference evidence="1" key="1">
    <citation type="submission" date="2022-07" db="EMBL/GenBank/DDBJ databases">
        <title>Genome Sequence of Leucocoprinus birnbaumii.</title>
        <authorList>
            <person name="Buettner E."/>
        </authorList>
    </citation>
    <scope>NUCLEOTIDE SEQUENCE</scope>
    <source>
        <strain evidence="1">VT141</strain>
    </source>
</reference>
<proteinExistence type="predicted"/>
<dbReference type="PANTHER" id="PTHR14614:SF147">
    <property type="entry name" value="S-ADENOSYLMETHIONINE-DEPENDENT METHYLTRANSFERASE OF THE SEVEN BETA-STRAND FAMILY"/>
    <property type="match status" value="1"/>
</dbReference>
<dbReference type="InterPro" id="IPR029063">
    <property type="entry name" value="SAM-dependent_MTases_sf"/>
</dbReference>
<name>A0AAD5VQ61_9AGAR</name>
<evidence type="ECO:0008006" key="3">
    <source>
        <dbReference type="Google" id="ProtNLM"/>
    </source>
</evidence>
<dbReference type="AlphaFoldDB" id="A0AAD5VQ61"/>
<dbReference type="Gene3D" id="3.40.50.150">
    <property type="entry name" value="Vaccinia Virus protein VP39"/>
    <property type="match status" value="1"/>
</dbReference>
<dbReference type="EMBL" id="JANIEX010000475">
    <property type="protein sequence ID" value="KAJ3566579.1"/>
    <property type="molecule type" value="Genomic_DNA"/>
</dbReference>
<evidence type="ECO:0000313" key="1">
    <source>
        <dbReference type="EMBL" id="KAJ3566579.1"/>
    </source>
</evidence>
<protein>
    <recommendedName>
        <fullName evidence="3">S-adenosylmethionine-dependent methyltransferase</fullName>
    </recommendedName>
</protein>
<sequence>MVGADLGATSPSSRLPPIKKIPTESLESLKTSVHYLRFIYNPEVRGSRRQKKTPHSIRPQTVDSIKDLTSLQAASLDHLRLDTFERAYAIRWLTALIAALHDHHDEETTQGEADQILRSAAALLAVCAGTSAAGTVVRDFTFYLSQNEVHKPADPIPISVTITDLPLNNDDFGSVGAQTWGGACVLSEMLVEDPRMFGLSTNQLNNQDMSAFRVLELGAGTGLVSLTVAKLLDRIGLGISRRFEIVATDYYPSVLTNLQSNAQANISTDTGSPVSVLTHPLDWSGFGAKDTKQPPFDQPFDLVLGADIVYEPKHAAWIRSCLTYLLRRPSATSSPGCNTTNPCFHLVLPLRATFTFESSTIESAFIAEEDIMSSDCLGVLAKDTLSCDTETGEEVEYAYYRIGWVK</sequence>
<dbReference type="PANTHER" id="PTHR14614">
    <property type="entry name" value="HEPATOCELLULAR CARCINOMA-ASSOCIATED ANTIGEN"/>
    <property type="match status" value="1"/>
</dbReference>
<dbReference type="SUPFAM" id="SSF53335">
    <property type="entry name" value="S-adenosyl-L-methionine-dependent methyltransferases"/>
    <property type="match status" value="1"/>
</dbReference>
<comment type="caution">
    <text evidence="1">The sequence shown here is derived from an EMBL/GenBank/DDBJ whole genome shotgun (WGS) entry which is preliminary data.</text>
</comment>
<organism evidence="1 2">
    <name type="scientific">Leucocoprinus birnbaumii</name>
    <dbReference type="NCBI Taxonomy" id="56174"/>
    <lineage>
        <taxon>Eukaryota</taxon>
        <taxon>Fungi</taxon>
        <taxon>Dikarya</taxon>
        <taxon>Basidiomycota</taxon>
        <taxon>Agaricomycotina</taxon>
        <taxon>Agaricomycetes</taxon>
        <taxon>Agaricomycetidae</taxon>
        <taxon>Agaricales</taxon>
        <taxon>Agaricineae</taxon>
        <taxon>Agaricaceae</taxon>
        <taxon>Leucocoprinus</taxon>
    </lineage>
</organism>
<dbReference type="InterPro" id="IPR019410">
    <property type="entry name" value="Methyltransf_16"/>
</dbReference>